<comment type="caution">
    <text evidence="3">The sequence shown here is derived from an EMBL/GenBank/DDBJ whole genome shotgun (WGS) entry which is preliminary data.</text>
</comment>
<keyword evidence="4" id="KW-1185">Reference proteome</keyword>
<feature type="chain" id="PRO_5040267001" description="Carboxylesterase type B domain-containing protein" evidence="1">
    <location>
        <begin position="20"/>
        <end position="582"/>
    </location>
</feature>
<dbReference type="PANTHER" id="PTHR11559">
    <property type="entry name" value="CARBOXYLESTERASE"/>
    <property type="match status" value="1"/>
</dbReference>
<organism evidence="3 4">
    <name type="scientific">Clonostachys byssicola</name>
    <dbReference type="NCBI Taxonomy" id="160290"/>
    <lineage>
        <taxon>Eukaryota</taxon>
        <taxon>Fungi</taxon>
        <taxon>Dikarya</taxon>
        <taxon>Ascomycota</taxon>
        <taxon>Pezizomycotina</taxon>
        <taxon>Sordariomycetes</taxon>
        <taxon>Hypocreomycetidae</taxon>
        <taxon>Hypocreales</taxon>
        <taxon>Bionectriaceae</taxon>
        <taxon>Clonostachys</taxon>
    </lineage>
</organism>
<dbReference type="Pfam" id="PF00135">
    <property type="entry name" value="COesterase"/>
    <property type="match status" value="1"/>
</dbReference>
<dbReference type="OrthoDB" id="408631at2759"/>
<dbReference type="InterPro" id="IPR050309">
    <property type="entry name" value="Type-B_Carboxylest/Lipase"/>
</dbReference>
<feature type="domain" description="Carboxylesterase type B" evidence="2">
    <location>
        <begin position="28"/>
        <end position="520"/>
    </location>
</feature>
<reference evidence="3" key="1">
    <citation type="submission" date="2021-10" db="EMBL/GenBank/DDBJ databases">
        <authorList>
            <person name="Piombo E."/>
        </authorList>
    </citation>
    <scope>NUCLEOTIDE SEQUENCE</scope>
</reference>
<evidence type="ECO:0000313" key="3">
    <source>
        <dbReference type="EMBL" id="CAG9983370.1"/>
    </source>
</evidence>
<evidence type="ECO:0000313" key="4">
    <source>
        <dbReference type="Proteomes" id="UP000754883"/>
    </source>
</evidence>
<evidence type="ECO:0000259" key="2">
    <source>
        <dbReference type="Pfam" id="PF00135"/>
    </source>
</evidence>
<dbReference type="InterPro" id="IPR002018">
    <property type="entry name" value="CarbesteraseB"/>
</dbReference>
<dbReference type="Gene3D" id="3.40.50.1820">
    <property type="entry name" value="alpha/beta hydrolase"/>
    <property type="match status" value="1"/>
</dbReference>
<dbReference type="InterPro" id="IPR029058">
    <property type="entry name" value="AB_hydrolase_fold"/>
</dbReference>
<dbReference type="SUPFAM" id="SSF53474">
    <property type="entry name" value="alpha/beta-Hydrolases"/>
    <property type="match status" value="1"/>
</dbReference>
<sequence length="582" mass="64499">MRSPFSLVTLGAFLGLTRALDLPIITLPWGKYQAEVLADDEEILLFKNVRFGMEPPRFGAPSFPDWKNDSIQSPNRDTTCFLLTLPLIGNPGQTEDCLFLDIYVPKRAFEEDKTALPVTVWISGGAYIMTVKTKGGKAALQASNYKSIFIEGNYRLGAFGWLAGDYMQQVGQPNAGLYDQALLFEWVQKYIDQVHGDKESVSAWGESAGAGSILHHLVREDGAVDPNFHTFAALSPAFEWAWDNSPGGRLDTIFRNLSYLAGCKDAYDIDCLRQAPVKDVASASTELYNSAFESGLLAFGPSTDGKWIKNLSPISFSEGKYWKNIKSSIISHVSNEAYVFKPRSVVDETTFDAFLNEFLPGPALAPQRVAIKKQYDCKEKWYDDYPLCVTAIISDAVFTCNTRDLATAYPGISYMMEFAFPVDWLAFHAVDVIFLFHSNAKKVGKILQGFLEKINIPLPKNQVEKAAGIVGDVIESLSRPYQKYFASFALSGDPNTLPQEVKWPPVKDDGDEFSDVLQVGFNWDTSNWGPSFKLVSDSENSKASCSFWTELAKEIVAAKTTYGASHGAPLEVQYPIDSGNEL</sequence>
<proteinExistence type="predicted"/>
<protein>
    <recommendedName>
        <fullName evidence="2">Carboxylesterase type B domain-containing protein</fullName>
    </recommendedName>
</protein>
<dbReference type="InterPro" id="IPR019819">
    <property type="entry name" value="Carboxylesterase_B_CS"/>
</dbReference>
<evidence type="ECO:0000256" key="1">
    <source>
        <dbReference type="SAM" id="SignalP"/>
    </source>
</evidence>
<name>A0A9N9U9I6_9HYPO</name>
<dbReference type="EMBL" id="CABFNO020001361">
    <property type="protein sequence ID" value="CAG9983370.1"/>
    <property type="molecule type" value="Genomic_DNA"/>
</dbReference>
<accession>A0A9N9U9I6</accession>
<dbReference type="AlphaFoldDB" id="A0A9N9U9I6"/>
<feature type="signal peptide" evidence="1">
    <location>
        <begin position="1"/>
        <end position="19"/>
    </location>
</feature>
<keyword evidence="1" id="KW-0732">Signal</keyword>
<gene>
    <name evidence="3" type="ORF">CBYS24578_00010372</name>
</gene>
<dbReference type="Proteomes" id="UP000754883">
    <property type="component" value="Unassembled WGS sequence"/>
</dbReference>
<dbReference type="PROSITE" id="PS00941">
    <property type="entry name" value="CARBOXYLESTERASE_B_2"/>
    <property type="match status" value="1"/>
</dbReference>